<sequence>MTERSNGGDSGGRSIVDLTQGEEDEKLPTTPQWKSTQKGLVLSPAPTSIQSRLRAWQEYIETREDTSFTVSDPASSFPKEHEEEGAKLRSESLISAAPTYQPSLAGISTIFDGQPDLEIVDLTRVSEKPEKKILPKHPITPQKPVKPNVLPTPPQTNKSSNKAAPIKRVRPASPSRLPAGFAFKRQKSDHTLKNSVKSDVDDNTACNLDIDEQEQEVNAPDRKFSTAGFVIPPPITLSSTPSKPFRAPPTLPGDVLDPQPDKLIDRRAVIHPDGHPHHDPSIFSTKPFHWTKWTGPDYVALSNYIMRKVNAEEFARERTNKNKSGRVFTTEEVDHVLRAVVTRPLRILRESMKRGEKGMEELEWYYKTYGTPIRVWARGTQYQVRGELAGIKNKCVVLMIETPPEPEEKFDSEATKMNVQANPNLGPNGNAHIPIGALTTEDWKELDDGLSENDTRAMIVWRDEEGLGPELQGPNLKTEVLDLTDE</sequence>
<dbReference type="EMBL" id="ML978124">
    <property type="protein sequence ID" value="KAF2100473.1"/>
    <property type="molecule type" value="Genomic_DNA"/>
</dbReference>
<feature type="region of interest" description="Disordered" evidence="1">
    <location>
        <begin position="465"/>
        <end position="486"/>
    </location>
</feature>
<evidence type="ECO:0000313" key="2">
    <source>
        <dbReference type="EMBL" id="KAF2100473.1"/>
    </source>
</evidence>
<gene>
    <name evidence="2" type="ORF">NA57DRAFT_74082</name>
</gene>
<proteinExistence type="predicted"/>
<keyword evidence="3" id="KW-1185">Reference proteome</keyword>
<feature type="region of interest" description="Disordered" evidence="1">
    <location>
        <begin position="1"/>
        <end position="41"/>
    </location>
</feature>
<feature type="compositionally biased region" description="Basic and acidic residues" evidence="1">
    <location>
        <begin position="78"/>
        <end position="87"/>
    </location>
</feature>
<evidence type="ECO:0000256" key="1">
    <source>
        <dbReference type="SAM" id="MobiDB-lite"/>
    </source>
</evidence>
<name>A0A9P4II91_9PEZI</name>
<protein>
    <submittedName>
        <fullName evidence="2">Uncharacterized protein</fullName>
    </submittedName>
</protein>
<comment type="caution">
    <text evidence="2">The sequence shown here is derived from an EMBL/GenBank/DDBJ whole genome shotgun (WGS) entry which is preliminary data.</text>
</comment>
<reference evidence="2" key="1">
    <citation type="journal article" date="2020" name="Stud. Mycol.">
        <title>101 Dothideomycetes genomes: a test case for predicting lifestyles and emergence of pathogens.</title>
        <authorList>
            <person name="Haridas S."/>
            <person name="Albert R."/>
            <person name="Binder M."/>
            <person name="Bloem J."/>
            <person name="Labutti K."/>
            <person name="Salamov A."/>
            <person name="Andreopoulos B."/>
            <person name="Baker S."/>
            <person name="Barry K."/>
            <person name="Bills G."/>
            <person name="Bluhm B."/>
            <person name="Cannon C."/>
            <person name="Castanera R."/>
            <person name="Culley D."/>
            <person name="Daum C."/>
            <person name="Ezra D."/>
            <person name="Gonzalez J."/>
            <person name="Henrissat B."/>
            <person name="Kuo A."/>
            <person name="Liang C."/>
            <person name="Lipzen A."/>
            <person name="Lutzoni F."/>
            <person name="Magnuson J."/>
            <person name="Mondo S."/>
            <person name="Nolan M."/>
            <person name="Ohm R."/>
            <person name="Pangilinan J."/>
            <person name="Park H.-J."/>
            <person name="Ramirez L."/>
            <person name="Alfaro M."/>
            <person name="Sun H."/>
            <person name="Tritt A."/>
            <person name="Yoshinaga Y."/>
            <person name="Zwiers L.-H."/>
            <person name="Turgeon B."/>
            <person name="Goodwin S."/>
            <person name="Spatafora J."/>
            <person name="Crous P."/>
            <person name="Grigoriev I."/>
        </authorList>
    </citation>
    <scope>NUCLEOTIDE SEQUENCE</scope>
    <source>
        <strain evidence="2">CBS 133067</strain>
    </source>
</reference>
<dbReference type="Proteomes" id="UP000799772">
    <property type="component" value="Unassembled WGS sequence"/>
</dbReference>
<accession>A0A9P4II91</accession>
<feature type="region of interest" description="Disordered" evidence="1">
    <location>
        <begin position="134"/>
        <end position="177"/>
    </location>
</feature>
<organism evidence="2 3">
    <name type="scientific">Rhizodiscina lignyota</name>
    <dbReference type="NCBI Taxonomy" id="1504668"/>
    <lineage>
        <taxon>Eukaryota</taxon>
        <taxon>Fungi</taxon>
        <taxon>Dikarya</taxon>
        <taxon>Ascomycota</taxon>
        <taxon>Pezizomycotina</taxon>
        <taxon>Dothideomycetes</taxon>
        <taxon>Pleosporomycetidae</taxon>
        <taxon>Aulographales</taxon>
        <taxon>Rhizodiscinaceae</taxon>
        <taxon>Rhizodiscina</taxon>
    </lineage>
</organism>
<evidence type="ECO:0000313" key="3">
    <source>
        <dbReference type="Proteomes" id="UP000799772"/>
    </source>
</evidence>
<feature type="region of interest" description="Disordered" evidence="1">
    <location>
        <begin position="65"/>
        <end position="87"/>
    </location>
</feature>
<dbReference type="AlphaFoldDB" id="A0A9P4II91"/>
<feature type="compositionally biased region" description="Polar residues" evidence="1">
    <location>
        <begin position="29"/>
        <end position="38"/>
    </location>
</feature>